<dbReference type="SUPFAM" id="SSF56672">
    <property type="entry name" value="DNA/RNA polymerases"/>
    <property type="match status" value="1"/>
</dbReference>
<evidence type="ECO:0000256" key="4">
    <source>
        <dbReference type="ARBA" id="ARBA00022695"/>
    </source>
</evidence>
<evidence type="ECO:0000256" key="1">
    <source>
        <dbReference type="ARBA" id="ARBA00012418"/>
    </source>
</evidence>
<keyword evidence="2 11" id="KW-0240">DNA-directed RNA polymerase</keyword>
<keyword evidence="5" id="KW-0479">Metal-binding</keyword>
<dbReference type="EC" id="2.7.7.6" evidence="1"/>
<evidence type="ECO:0000256" key="6">
    <source>
        <dbReference type="ARBA" id="ARBA00022833"/>
    </source>
</evidence>
<evidence type="ECO:0000256" key="3">
    <source>
        <dbReference type="ARBA" id="ARBA00022679"/>
    </source>
</evidence>
<evidence type="ECO:0000256" key="2">
    <source>
        <dbReference type="ARBA" id="ARBA00022478"/>
    </source>
</evidence>
<organism evidence="11 12">
    <name type="scientific">Vitis vinifera</name>
    <name type="common">Grape</name>
    <dbReference type="NCBI Taxonomy" id="29760"/>
    <lineage>
        <taxon>Eukaryota</taxon>
        <taxon>Viridiplantae</taxon>
        <taxon>Streptophyta</taxon>
        <taxon>Embryophyta</taxon>
        <taxon>Tracheophyta</taxon>
        <taxon>Spermatophyta</taxon>
        <taxon>Magnoliopsida</taxon>
        <taxon>eudicotyledons</taxon>
        <taxon>Gunneridae</taxon>
        <taxon>Pentapetalae</taxon>
        <taxon>rosids</taxon>
        <taxon>Vitales</taxon>
        <taxon>Vitaceae</taxon>
        <taxon>Viteae</taxon>
        <taxon>Vitis</taxon>
    </lineage>
</organism>
<accession>A0A438INP5</accession>
<dbReference type="AlphaFoldDB" id="A0A438INP5"/>
<keyword evidence="7" id="KW-0804">Transcription</keyword>
<keyword evidence="3" id="KW-0808">Transferase</keyword>
<protein>
    <recommendedName>
        <fullName evidence="1">DNA-directed RNA polymerase</fullName>
        <ecNumber evidence="1">2.7.7.6</ecNumber>
    </recommendedName>
</protein>
<name>A0A438INP5_VITVI</name>
<dbReference type="InterPro" id="IPR036397">
    <property type="entry name" value="RNaseH_sf"/>
</dbReference>
<dbReference type="PANTHER" id="PTHR48475:SF1">
    <property type="entry name" value="RNASE H TYPE-1 DOMAIN-CONTAINING PROTEIN"/>
    <property type="match status" value="1"/>
</dbReference>
<dbReference type="Gene3D" id="3.30.420.10">
    <property type="entry name" value="Ribonuclease H-like superfamily/Ribonuclease H"/>
    <property type="match status" value="1"/>
</dbReference>
<feature type="compositionally biased region" description="Low complexity" evidence="8">
    <location>
        <begin position="463"/>
        <end position="472"/>
    </location>
</feature>
<feature type="region of interest" description="Disordered" evidence="8">
    <location>
        <begin position="456"/>
        <end position="475"/>
    </location>
</feature>
<proteinExistence type="predicted"/>
<keyword evidence="6" id="KW-0862">Zinc</keyword>
<dbReference type="Gene3D" id="1.10.132.30">
    <property type="match status" value="1"/>
</dbReference>
<dbReference type="Proteomes" id="UP000288805">
    <property type="component" value="Unassembled WGS sequence"/>
</dbReference>
<sequence>MLTANMATCIIFSADDLPPRGSDHTLPLHIFVGCSRHRVPSVFLDNGSVLNVFPLAITVALSFRPSDFNLSSQIVRAYDSTRREVLRIPTSFNLLLGQPRIHRAEAIPSFLHQKVKFIHEARVTIQSIGDTYSTFEPVLEISHGDDDLFLTGFTFDEIQTMEVEQFCRDHVALPFDEHGSTVALDMMRSMFFLPGLGLGLCQHGSGEFIGAVDHDTPFSLGFVPIEVDYEYMAQLRKERVRARLTHTPFNYPVCPYSMSLADYFVRAPELQTRSGGIIDGFNTVQEAELQCLVHQLRLSDGALGTSALALATPSSPDPVPHDEYIDERLAMSMGQIDEIFQPELASPFDFFGVSAIEVVEEIQIASDLEFLEDVVVVDVLFEGLIGPVEGASDFVDLPISFDVLSGFVSSSNDVHDSSFMDLSIFEYLPIPCDITLSAPSSPTSQIFDIDDEIVQHDSDDDSSSASDPGSIDQRVSPAIGEVETVDFGLDPSIVQHCLLLLLHARPIKQKLRQLHHPWSLQMNEEIQKQFSVGFLSVVEYLEWLANVVPVPKNDSKRAATTLFHDMMHWDVEVYVDDMIVKSRDRVDHLVTLERFFERIGQFRLRLNPKKCTFGVISRKLLGYMVNERGIEADLDKIRAILDMPAPRTKREIKGFLGRLYQLTVWDDQCQYASERIREYLLSPPVLVPTTPDYPLLLYFIGLGYSETKTLHDRKSIKGSIVVDHLASLLVSNGRAIDDDFLDEDVAAVTSLLGWRMYFDGATNHSGYGIGFLLISPHGDHIPRSVGLAFLDRHLTTNNIVEYEACILGLETAHELGIRQIEVFGDSNMILRQIQGEWKTRDVKLRLYHAYLELLVGRFDDLRYMHLPRVQNQFADALATLTSMIDILADTIVRPLLIDAYPEAATTKDKRALKQLAARFVICGETLYKRSTDGMLLLCLDRGSTDRVMRKVHAGACGPHMGGHMLAYIIGKISPKSSSGHELILVAIDYFTKWVEAASYTRLASSGVTKTVLSVEIKMGSLRVGLEQQISKVDWAQTRLDLLNLLDERRFLGCLIWCLLPWIWFFLLEGFRGELPALQSSSRLESIGIGDIIADATTMEKINEIIFKAKNEVKELIKVLNRARDDAGSSAQKSLLESNNLKAMVTIGSKGRFISISQTTTCVGIMVKYNGIVRNALEDVIEFLYGEDGIDAVWIESQKLESLKMKGLEFDRAFR</sequence>
<dbReference type="Pfam" id="PF05000">
    <property type="entry name" value="RNA_pol_Rpb1_4"/>
    <property type="match status" value="1"/>
</dbReference>
<feature type="domain" description="RNase H type-1" evidence="10">
    <location>
        <begin position="792"/>
        <end position="879"/>
    </location>
</feature>
<dbReference type="EMBL" id="QGNW01000094">
    <property type="protein sequence ID" value="RVW98337.1"/>
    <property type="molecule type" value="Genomic_DNA"/>
</dbReference>
<evidence type="ECO:0000256" key="8">
    <source>
        <dbReference type="SAM" id="MobiDB-lite"/>
    </source>
</evidence>
<dbReference type="GO" id="GO:0003677">
    <property type="term" value="F:DNA binding"/>
    <property type="evidence" value="ECO:0007669"/>
    <property type="project" value="InterPro"/>
</dbReference>
<evidence type="ECO:0000259" key="9">
    <source>
        <dbReference type="Pfam" id="PF05000"/>
    </source>
</evidence>
<reference evidence="11 12" key="1">
    <citation type="journal article" date="2018" name="PLoS Genet.">
        <title>Population sequencing reveals clonal diversity and ancestral inbreeding in the grapevine cultivar Chardonnay.</title>
        <authorList>
            <person name="Roach M.J."/>
            <person name="Johnson D.L."/>
            <person name="Bohlmann J."/>
            <person name="van Vuuren H.J."/>
            <person name="Jones S.J."/>
            <person name="Pretorius I.S."/>
            <person name="Schmidt S.A."/>
            <person name="Borneman A.R."/>
        </authorList>
    </citation>
    <scope>NUCLEOTIDE SEQUENCE [LARGE SCALE GENOMIC DNA]</scope>
    <source>
        <strain evidence="12">cv. Chardonnay</strain>
        <tissue evidence="11">Leaf</tissue>
    </source>
</reference>
<dbReference type="Gene3D" id="3.30.70.270">
    <property type="match status" value="1"/>
</dbReference>
<dbReference type="GO" id="GO:0000428">
    <property type="term" value="C:DNA-directed RNA polymerase complex"/>
    <property type="evidence" value="ECO:0007669"/>
    <property type="project" value="UniProtKB-KW"/>
</dbReference>
<evidence type="ECO:0000256" key="7">
    <source>
        <dbReference type="ARBA" id="ARBA00023163"/>
    </source>
</evidence>
<dbReference type="CDD" id="cd09279">
    <property type="entry name" value="RNase_HI_like"/>
    <property type="match status" value="1"/>
</dbReference>
<evidence type="ECO:0000259" key="10">
    <source>
        <dbReference type="Pfam" id="PF13456"/>
    </source>
</evidence>
<dbReference type="InterPro" id="IPR043128">
    <property type="entry name" value="Rev_trsase/Diguanyl_cyclase"/>
</dbReference>
<evidence type="ECO:0000313" key="12">
    <source>
        <dbReference type="Proteomes" id="UP000288805"/>
    </source>
</evidence>
<dbReference type="InterPro" id="IPR007083">
    <property type="entry name" value="RNA_pol_Rpb1_4"/>
</dbReference>
<keyword evidence="4" id="KW-0548">Nucleotidyltransferase</keyword>
<evidence type="ECO:0000313" key="11">
    <source>
        <dbReference type="EMBL" id="RVW98337.1"/>
    </source>
</evidence>
<dbReference type="Pfam" id="PF13456">
    <property type="entry name" value="RVT_3"/>
    <property type="match status" value="1"/>
</dbReference>
<dbReference type="GO" id="GO:0004523">
    <property type="term" value="F:RNA-DNA hybrid ribonuclease activity"/>
    <property type="evidence" value="ECO:0007669"/>
    <property type="project" value="InterPro"/>
</dbReference>
<feature type="domain" description="RNA polymerase Rpb1" evidence="9">
    <location>
        <begin position="1094"/>
        <end position="1167"/>
    </location>
</feature>
<dbReference type="Gene3D" id="6.20.50.80">
    <property type="match status" value="1"/>
</dbReference>
<dbReference type="PANTHER" id="PTHR48475">
    <property type="entry name" value="RIBONUCLEASE H"/>
    <property type="match status" value="1"/>
</dbReference>
<dbReference type="SUPFAM" id="SSF64484">
    <property type="entry name" value="beta and beta-prime subunits of DNA dependent RNA-polymerase"/>
    <property type="match status" value="1"/>
</dbReference>
<dbReference type="GO" id="GO:0006351">
    <property type="term" value="P:DNA-templated transcription"/>
    <property type="evidence" value="ECO:0007669"/>
    <property type="project" value="InterPro"/>
</dbReference>
<comment type="caution">
    <text evidence="11">The sequence shown here is derived from an EMBL/GenBank/DDBJ whole genome shotgun (WGS) entry which is preliminary data.</text>
</comment>
<dbReference type="GO" id="GO:0046872">
    <property type="term" value="F:metal ion binding"/>
    <property type="evidence" value="ECO:0007669"/>
    <property type="project" value="UniProtKB-KW"/>
</dbReference>
<gene>
    <name evidence="11" type="primary">NRPB1_9</name>
    <name evidence="11" type="ORF">CK203_034240</name>
</gene>
<dbReference type="InterPro" id="IPR038120">
    <property type="entry name" value="Rpb1_funnel_sf"/>
</dbReference>
<dbReference type="InterPro" id="IPR002156">
    <property type="entry name" value="RNaseH_domain"/>
</dbReference>
<evidence type="ECO:0000256" key="5">
    <source>
        <dbReference type="ARBA" id="ARBA00022723"/>
    </source>
</evidence>
<dbReference type="InterPro" id="IPR043502">
    <property type="entry name" value="DNA/RNA_pol_sf"/>
</dbReference>
<dbReference type="GO" id="GO:0003899">
    <property type="term" value="F:DNA-directed RNA polymerase activity"/>
    <property type="evidence" value="ECO:0007669"/>
    <property type="project" value="UniProtKB-EC"/>
</dbReference>